<dbReference type="AlphaFoldDB" id="A0A0F4YLX8"/>
<name>A0A0F4YLX8_RASE3</name>
<dbReference type="GeneID" id="25319096"/>
<keyword evidence="2" id="KW-1185">Reference proteome</keyword>
<dbReference type="Proteomes" id="UP000053958">
    <property type="component" value="Unassembled WGS sequence"/>
</dbReference>
<sequence length="128" mass="14840">TRTRLKRSYQKKSSTWEKWLLMAKRLSFGCIMLCGPRLAKIMFVYLILDVVCSRLMCPCRDPVYWRGVTAQDVINHICEYYPEAIEIFQLLDPVVRSLLTHESVLPQINLGEVADRIDKYIGKSQAVS</sequence>
<proteinExistence type="predicted"/>
<reference evidence="1 2" key="1">
    <citation type="submission" date="2015-04" db="EMBL/GenBank/DDBJ databases">
        <authorList>
            <person name="Heijne W.H."/>
            <person name="Fedorova N.D."/>
            <person name="Nierman W.C."/>
            <person name="Vollebregt A.W."/>
            <person name="Zhao Z."/>
            <person name="Wu L."/>
            <person name="Kumar M."/>
            <person name="Stam H."/>
            <person name="van den Berg M.A."/>
            <person name="Pel H.J."/>
        </authorList>
    </citation>
    <scope>NUCLEOTIDE SEQUENCE [LARGE SCALE GENOMIC DNA]</scope>
    <source>
        <strain evidence="1 2">CBS 393.64</strain>
    </source>
</reference>
<evidence type="ECO:0000313" key="1">
    <source>
        <dbReference type="EMBL" id="KKA19224.1"/>
    </source>
</evidence>
<protein>
    <submittedName>
        <fullName evidence="1">Uncharacterized protein</fullName>
    </submittedName>
</protein>
<comment type="caution">
    <text evidence="1">The sequence shown here is derived from an EMBL/GenBank/DDBJ whole genome shotgun (WGS) entry which is preliminary data.</text>
</comment>
<dbReference type="RefSeq" id="XP_013325836.1">
    <property type="nucleotide sequence ID" value="XM_013470382.1"/>
</dbReference>
<feature type="non-terminal residue" evidence="1">
    <location>
        <position position="1"/>
    </location>
</feature>
<evidence type="ECO:0000313" key="2">
    <source>
        <dbReference type="Proteomes" id="UP000053958"/>
    </source>
</evidence>
<dbReference type="EMBL" id="LASV01000368">
    <property type="protein sequence ID" value="KKA19224.1"/>
    <property type="molecule type" value="Genomic_DNA"/>
</dbReference>
<accession>A0A0F4YLX8</accession>
<gene>
    <name evidence="1" type="ORF">T310_6814</name>
</gene>
<organism evidence="1 2">
    <name type="scientific">Rasamsonia emersonii (strain ATCC 16479 / CBS 393.64 / IMI 116815)</name>
    <dbReference type="NCBI Taxonomy" id="1408163"/>
    <lineage>
        <taxon>Eukaryota</taxon>
        <taxon>Fungi</taxon>
        <taxon>Dikarya</taxon>
        <taxon>Ascomycota</taxon>
        <taxon>Pezizomycotina</taxon>
        <taxon>Eurotiomycetes</taxon>
        <taxon>Eurotiomycetidae</taxon>
        <taxon>Eurotiales</taxon>
        <taxon>Trichocomaceae</taxon>
        <taxon>Rasamsonia</taxon>
    </lineage>
</organism>